<dbReference type="Proteomes" id="UP000716004">
    <property type="component" value="Unassembled WGS sequence"/>
</dbReference>
<name>A0A8J7YPX5_9ARCH</name>
<dbReference type="PRINTS" id="PR00332">
    <property type="entry name" value="HISTRIAD"/>
</dbReference>
<dbReference type="SUPFAM" id="SSF54197">
    <property type="entry name" value="HIT-like"/>
    <property type="match status" value="1"/>
</dbReference>
<dbReference type="PANTHER" id="PTHR47670:SF1">
    <property type="entry name" value="ADENYLYLSULFATASE HINT3"/>
    <property type="match status" value="1"/>
</dbReference>
<feature type="active site" description="Tele-AMP-histidine intermediate" evidence="1">
    <location>
        <position position="104"/>
    </location>
</feature>
<proteinExistence type="predicted"/>
<dbReference type="PANTHER" id="PTHR47670">
    <property type="entry name" value="ADENYLYLSULFATASE HINT3"/>
    <property type="match status" value="1"/>
</dbReference>
<dbReference type="GO" id="GO:0047627">
    <property type="term" value="F:adenylylsulfatase activity"/>
    <property type="evidence" value="ECO:0007669"/>
    <property type="project" value="TreeGrafter"/>
</dbReference>
<dbReference type="GO" id="GO:0009150">
    <property type="term" value="P:purine ribonucleotide metabolic process"/>
    <property type="evidence" value="ECO:0007669"/>
    <property type="project" value="TreeGrafter"/>
</dbReference>
<feature type="short sequence motif" description="Histidine triad motif" evidence="2 3">
    <location>
        <begin position="102"/>
        <end position="106"/>
    </location>
</feature>
<protein>
    <submittedName>
        <fullName evidence="5">HIT family protein</fullName>
    </submittedName>
</protein>
<feature type="domain" description="HIT" evidence="4">
    <location>
        <begin position="11"/>
        <end position="117"/>
    </location>
</feature>
<evidence type="ECO:0000313" key="6">
    <source>
        <dbReference type="Proteomes" id="UP000716004"/>
    </source>
</evidence>
<sequence length="147" mass="16567">MSENRENGKCIFCDIIDGKAPGFRVYEDEDVFACLDKFPITAGHTLVMPKMHVAALVDLPDQAVGRMFGVSKIIGRAFYRMKYTGVNYFVNEGSDAGQVIFHVHCHVIPRMTSDGLDFRVRRSRMTESEMSEAASRIRSELEKIVEG</sequence>
<dbReference type="PROSITE" id="PS51084">
    <property type="entry name" value="HIT_2"/>
    <property type="match status" value="1"/>
</dbReference>
<dbReference type="InterPro" id="IPR036265">
    <property type="entry name" value="HIT-like_sf"/>
</dbReference>
<gene>
    <name evidence="5" type="ORF">J9259_06185</name>
</gene>
<evidence type="ECO:0000256" key="3">
    <source>
        <dbReference type="PROSITE-ProRule" id="PRU00464"/>
    </source>
</evidence>
<dbReference type="AlphaFoldDB" id="A0A8J7YPX5"/>
<dbReference type="EMBL" id="JAGVSJ010000014">
    <property type="protein sequence ID" value="MBX8632088.1"/>
    <property type="molecule type" value="Genomic_DNA"/>
</dbReference>
<dbReference type="InterPro" id="IPR011146">
    <property type="entry name" value="HIT-like"/>
</dbReference>
<organism evidence="5 6">
    <name type="scientific">Candidatus Sysuiplasma superficiale</name>
    <dbReference type="NCBI Taxonomy" id="2823368"/>
    <lineage>
        <taxon>Archaea</taxon>
        <taxon>Methanobacteriati</taxon>
        <taxon>Thermoplasmatota</taxon>
        <taxon>Thermoplasmata</taxon>
        <taxon>Candidatus Sysuiplasmatales</taxon>
        <taxon>Candidatus Sysuiplasmataceae</taxon>
        <taxon>Candidatus Sysuiplasma</taxon>
    </lineage>
</organism>
<dbReference type="GO" id="GO:0006790">
    <property type="term" value="P:sulfur compound metabolic process"/>
    <property type="evidence" value="ECO:0007669"/>
    <property type="project" value="TreeGrafter"/>
</dbReference>
<dbReference type="InterPro" id="IPR001310">
    <property type="entry name" value="Histidine_triad_HIT"/>
</dbReference>
<reference evidence="5" key="1">
    <citation type="submission" date="2021-04" db="EMBL/GenBank/DDBJ databases">
        <title>Genomic insights into ecological role and evolution of a novel Thermoplasmata order Candidatus Sysuiplasmatales.</title>
        <authorList>
            <person name="Yuan Y."/>
        </authorList>
    </citation>
    <scope>NUCLEOTIDE SEQUENCE</scope>
    <source>
        <strain evidence="5">YP2-bin.285</strain>
    </source>
</reference>
<evidence type="ECO:0000259" key="4">
    <source>
        <dbReference type="PROSITE" id="PS51084"/>
    </source>
</evidence>
<dbReference type="Gene3D" id="3.30.428.10">
    <property type="entry name" value="HIT-like"/>
    <property type="match status" value="1"/>
</dbReference>
<evidence type="ECO:0000313" key="5">
    <source>
        <dbReference type="EMBL" id="MBX8632088.1"/>
    </source>
</evidence>
<accession>A0A8J7YPX5</accession>
<evidence type="ECO:0000256" key="2">
    <source>
        <dbReference type="PIRSR" id="PIRSR601310-3"/>
    </source>
</evidence>
<evidence type="ECO:0000256" key="1">
    <source>
        <dbReference type="PIRSR" id="PIRSR601310-1"/>
    </source>
</evidence>
<dbReference type="Pfam" id="PF01230">
    <property type="entry name" value="HIT"/>
    <property type="match status" value="1"/>
</dbReference>
<comment type="caution">
    <text evidence="5">The sequence shown here is derived from an EMBL/GenBank/DDBJ whole genome shotgun (WGS) entry which is preliminary data.</text>
</comment>